<dbReference type="AlphaFoldDB" id="A0A024UHC9"/>
<proteinExistence type="predicted"/>
<accession>A0A024UHC9</accession>
<dbReference type="GeneID" id="20081285"/>
<name>A0A024UHC9_9STRA</name>
<dbReference type="OrthoDB" id="79004at2759"/>
<gene>
    <name evidence="2" type="ORF">H310_04235</name>
</gene>
<feature type="compositionally biased region" description="Basic and acidic residues" evidence="1">
    <location>
        <begin position="83"/>
        <end position="92"/>
    </location>
</feature>
<reference evidence="2" key="1">
    <citation type="submission" date="2013-12" db="EMBL/GenBank/DDBJ databases">
        <title>The Genome Sequence of Aphanomyces invadans NJM9701.</title>
        <authorList>
            <consortium name="The Broad Institute Genomics Platform"/>
            <person name="Russ C."/>
            <person name="Tyler B."/>
            <person name="van West P."/>
            <person name="Dieguez-Uribeondo J."/>
            <person name="Young S.K."/>
            <person name="Zeng Q."/>
            <person name="Gargeya S."/>
            <person name="Fitzgerald M."/>
            <person name="Abouelleil A."/>
            <person name="Alvarado L."/>
            <person name="Chapman S.B."/>
            <person name="Gainer-Dewar J."/>
            <person name="Goldberg J."/>
            <person name="Griggs A."/>
            <person name="Gujja S."/>
            <person name="Hansen M."/>
            <person name="Howarth C."/>
            <person name="Imamovic A."/>
            <person name="Ireland A."/>
            <person name="Larimer J."/>
            <person name="McCowan C."/>
            <person name="Murphy C."/>
            <person name="Pearson M."/>
            <person name="Poon T.W."/>
            <person name="Priest M."/>
            <person name="Roberts A."/>
            <person name="Saif S."/>
            <person name="Shea T."/>
            <person name="Sykes S."/>
            <person name="Wortman J."/>
            <person name="Nusbaum C."/>
            <person name="Birren B."/>
        </authorList>
    </citation>
    <scope>NUCLEOTIDE SEQUENCE [LARGE SCALE GENOMIC DNA]</scope>
    <source>
        <strain evidence="2">NJM9701</strain>
    </source>
</reference>
<dbReference type="VEuPathDB" id="FungiDB:H310_04235"/>
<evidence type="ECO:0000256" key="1">
    <source>
        <dbReference type="SAM" id="MobiDB-lite"/>
    </source>
</evidence>
<dbReference type="RefSeq" id="XP_008866715.1">
    <property type="nucleotide sequence ID" value="XM_008868493.1"/>
</dbReference>
<dbReference type="EMBL" id="KI913957">
    <property type="protein sequence ID" value="ETW05277.1"/>
    <property type="molecule type" value="Genomic_DNA"/>
</dbReference>
<organism evidence="2">
    <name type="scientific">Aphanomyces invadans</name>
    <dbReference type="NCBI Taxonomy" id="157072"/>
    <lineage>
        <taxon>Eukaryota</taxon>
        <taxon>Sar</taxon>
        <taxon>Stramenopiles</taxon>
        <taxon>Oomycota</taxon>
        <taxon>Saprolegniomycetes</taxon>
        <taxon>Saprolegniales</taxon>
        <taxon>Verrucalvaceae</taxon>
        <taxon>Aphanomyces</taxon>
    </lineage>
</organism>
<evidence type="ECO:0000313" key="2">
    <source>
        <dbReference type="EMBL" id="ETW05277.1"/>
    </source>
</evidence>
<sequence length="127" mass="14220">MLATELSVAMKREFTAKQVQDKLAKMKTEWSLSKPSLAAPTGNTPLALEPLHYEVMLEYWGEKVGFQRESLMSTDDVCDDDNSETKQDHSSNDDEESAVVDEGAQEPKQKNEAIEKIKEVKISFGVP</sequence>
<dbReference type="eggNOG" id="ENOG502SZF5">
    <property type="taxonomic scope" value="Eukaryota"/>
</dbReference>
<protein>
    <submittedName>
        <fullName evidence="2">Uncharacterized protein</fullName>
    </submittedName>
</protein>
<feature type="region of interest" description="Disordered" evidence="1">
    <location>
        <begin position="71"/>
        <end position="112"/>
    </location>
</feature>